<evidence type="ECO:0000313" key="5">
    <source>
        <dbReference type="EMBL" id="PIL29406.1"/>
    </source>
</evidence>
<comment type="caution">
    <text evidence="5">The sequence shown here is derived from an EMBL/GenBank/DDBJ whole genome shotgun (WGS) entry which is preliminary data.</text>
</comment>
<evidence type="ECO:0000313" key="6">
    <source>
        <dbReference type="Proteomes" id="UP000230002"/>
    </source>
</evidence>
<organism evidence="5 6">
    <name type="scientific">Ganoderma sinense ZZ0214-1</name>
    <dbReference type="NCBI Taxonomy" id="1077348"/>
    <lineage>
        <taxon>Eukaryota</taxon>
        <taxon>Fungi</taxon>
        <taxon>Dikarya</taxon>
        <taxon>Basidiomycota</taxon>
        <taxon>Agaricomycotina</taxon>
        <taxon>Agaricomycetes</taxon>
        <taxon>Polyporales</taxon>
        <taxon>Polyporaceae</taxon>
        <taxon>Ganoderma</taxon>
    </lineage>
</organism>
<evidence type="ECO:0000256" key="1">
    <source>
        <dbReference type="ARBA" id="ARBA00001968"/>
    </source>
</evidence>
<dbReference type="EMBL" id="AYKW01000023">
    <property type="protein sequence ID" value="PIL29406.1"/>
    <property type="molecule type" value="Genomic_DNA"/>
</dbReference>
<dbReference type="PANTHER" id="PTHR48471">
    <property type="entry name" value="DDE TNP4 DOMAIN-CONTAINING PROTEIN"/>
    <property type="match status" value="1"/>
</dbReference>
<dbReference type="Proteomes" id="UP000230002">
    <property type="component" value="Unassembled WGS sequence"/>
</dbReference>
<gene>
    <name evidence="5" type="ORF">GSI_09458</name>
</gene>
<dbReference type="GO" id="GO:0046872">
    <property type="term" value="F:metal ion binding"/>
    <property type="evidence" value="ECO:0007669"/>
    <property type="project" value="UniProtKB-KW"/>
</dbReference>
<evidence type="ECO:0000256" key="3">
    <source>
        <dbReference type="SAM" id="MobiDB-lite"/>
    </source>
</evidence>
<feature type="region of interest" description="Disordered" evidence="3">
    <location>
        <begin position="1"/>
        <end position="20"/>
    </location>
</feature>
<feature type="domain" description="DDE Tnp4" evidence="4">
    <location>
        <begin position="215"/>
        <end position="376"/>
    </location>
</feature>
<keyword evidence="2" id="KW-0479">Metal-binding</keyword>
<evidence type="ECO:0000256" key="2">
    <source>
        <dbReference type="ARBA" id="ARBA00022723"/>
    </source>
</evidence>
<protein>
    <recommendedName>
        <fullName evidence="4">DDE Tnp4 domain-containing protein</fullName>
    </recommendedName>
</protein>
<comment type="cofactor">
    <cofactor evidence="1">
        <name>a divalent metal cation</name>
        <dbReference type="ChEBI" id="CHEBI:60240"/>
    </cofactor>
</comment>
<keyword evidence="6" id="KW-1185">Reference proteome</keyword>
<dbReference type="InterPro" id="IPR027806">
    <property type="entry name" value="HARBI1_dom"/>
</dbReference>
<dbReference type="OrthoDB" id="78198at2759"/>
<dbReference type="PANTHER" id="PTHR48471:SF1">
    <property type="entry name" value="DDE TNP4 DOMAIN-CONTAINING PROTEIN"/>
    <property type="match status" value="1"/>
</dbReference>
<sequence>MDTYSSLSRDYEEWSEEGEDEELDDLALVAAMAMVLGAEEARLTRAERCKPSRRYLRHPQLLPNPRSNTPWQILLASRDVCAFITTMGIDCATFEYILSNGFAEHWNNNPIPRPDANAQGLPRLGGRSLDAEGALGLIYHFLTSAMPDTALQQIFALVPATVARYRSFALSILLETLRELPESSIEWWGSEEECEGDSQLIQEWHPLLEGAIGSIDGLNIALATSDDPELENATYNGWLHGHFTSCVLVFSPRGTVKSCVLNAPGSWHDAKIARPIYNKLRDKTPESFFLVTDMAFPRGTNSIAGRIQAPLKGGQRLPSNAADQAALLACDRQLLSYRQTAEWGIHGLRSGFGRLRLPLDVNDPEGRGDLLETCICSMNLRTVRVGISEIRNVYMQYWKEAEDEDIWNDFESVLFGDLRRRDHVSHFHRVVVD</sequence>
<accession>A0A2G8S6J7</accession>
<name>A0A2G8S6J7_9APHY</name>
<dbReference type="Pfam" id="PF13359">
    <property type="entry name" value="DDE_Tnp_4"/>
    <property type="match status" value="1"/>
</dbReference>
<proteinExistence type="predicted"/>
<evidence type="ECO:0000259" key="4">
    <source>
        <dbReference type="Pfam" id="PF13359"/>
    </source>
</evidence>
<reference evidence="5 6" key="1">
    <citation type="journal article" date="2015" name="Sci. Rep.">
        <title>Chromosome-level genome map provides insights into diverse defense mechanisms in the medicinal fungus Ganoderma sinense.</title>
        <authorList>
            <person name="Zhu Y."/>
            <person name="Xu J."/>
            <person name="Sun C."/>
            <person name="Zhou S."/>
            <person name="Xu H."/>
            <person name="Nelson D.R."/>
            <person name="Qian J."/>
            <person name="Song J."/>
            <person name="Luo H."/>
            <person name="Xiang L."/>
            <person name="Li Y."/>
            <person name="Xu Z."/>
            <person name="Ji A."/>
            <person name="Wang L."/>
            <person name="Lu S."/>
            <person name="Hayward A."/>
            <person name="Sun W."/>
            <person name="Li X."/>
            <person name="Schwartz D.C."/>
            <person name="Wang Y."/>
            <person name="Chen S."/>
        </authorList>
    </citation>
    <scope>NUCLEOTIDE SEQUENCE [LARGE SCALE GENOMIC DNA]</scope>
    <source>
        <strain evidence="5 6">ZZ0214-1</strain>
    </source>
</reference>
<dbReference type="AlphaFoldDB" id="A0A2G8S6J7"/>